<dbReference type="Pfam" id="PF07841">
    <property type="entry name" value="DM4_12"/>
    <property type="match status" value="1"/>
</dbReference>
<gene>
    <name evidence="2" type="primary">LOC108623015</name>
</gene>
<name>A0AAJ7IU61_9HYME</name>
<accession>A0AAJ7IU61</accession>
<dbReference type="PANTHER" id="PTHR21398">
    <property type="entry name" value="AGAP007094-PA"/>
    <property type="match status" value="1"/>
</dbReference>
<dbReference type="KEGG" id="ccal:108623015"/>
<evidence type="ECO:0000313" key="1">
    <source>
        <dbReference type="Proteomes" id="UP000694925"/>
    </source>
</evidence>
<evidence type="ECO:0000313" key="2">
    <source>
        <dbReference type="RefSeq" id="XP_017876743.1"/>
    </source>
</evidence>
<dbReference type="AlphaFoldDB" id="A0AAJ7IU61"/>
<dbReference type="InterPro" id="IPR006631">
    <property type="entry name" value="DM4_12"/>
</dbReference>
<dbReference type="SMART" id="SM00718">
    <property type="entry name" value="DM4_12"/>
    <property type="match status" value="1"/>
</dbReference>
<reference evidence="2" key="1">
    <citation type="submission" date="2025-08" db="UniProtKB">
        <authorList>
            <consortium name="RefSeq"/>
        </authorList>
    </citation>
    <scope>IDENTIFICATION</scope>
    <source>
        <tissue evidence="2">Whole body</tissue>
    </source>
</reference>
<dbReference type="GeneID" id="108623015"/>
<dbReference type="RefSeq" id="XP_017876743.1">
    <property type="nucleotide sequence ID" value="XM_018021254.1"/>
</dbReference>
<proteinExistence type="predicted"/>
<dbReference type="Proteomes" id="UP000694925">
    <property type="component" value="Unplaced"/>
</dbReference>
<protein>
    <submittedName>
        <fullName evidence="2">Uncharacterized protein LOC108623015</fullName>
    </submittedName>
</protein>
<keyword evidence="1" id="KW-1185">Reference proteome</keyword>
<sequence>MTSAKATIVAHSAKETFVRMPWRLTLLSLFSVMGIQASGNELLREERQAVYPPPLVYPFVGMFKLVVGLAMPVKLSGRTLSYGQNIQFQYALPDNASFFTDYFDGTYRRRKRSSWDERTPVYDILRQELDRRDIDGKECLKKNICEAAASPLRDEGLIGELLDLLLTPGPTMDEEYLEAATIGRNRENCSMIYSTCPDGLGVLDRISIIY</sequence>
<dbReference type="PANTHER" id="PTHR21398:SF11">
    <property type="entry name" value="HDC15381-RELATED"/>
    <property type="match status" value="1"/>
</dbReference>
<organism evidence="1 2">
    <name type="scientific">Ceratina calcarata</name>
    <dbReference type="NCBI Taxonomy" id="156304"/>
    <lineage>
        <taxon>Eukaryota</taxon>
        <taxon>Metazoa</taxon>
        <taxon>Ecdysozoa</taxon>
        <taxon>Arthropoda</taxon>
        <taxon>Hexapoda</taxon>
        <taxon>Insecta</taxon>
        <taxon>Pterygota</taxon>
        <taxon>Neoptera</taxon>
        <taxon>Endopterygota</taxon>
        <taxon>Hymenoptera</taxon>
        <taxon>Apocrita</taxon>
        <taxon>Aculeata</taxon>
        <taxon>Apoidea</taxon>
        <taxon>Anthophila</taxon>
        <taxon>Apidae</taxon>
        <taxon>Ceratina</taxon>
        <taxon>Zadontomerus</taxon>
    </lineage>
</organism>